<comment type="caution">
    <text evidence="2">The sequence shown here is derived from an EMBL/GenBank/DDBJ whole genome shotgun (WGS) entry which is preliminary data.</text>
</comment>
<keyword evidence="1" id="KW-0812">Transmembrane</keyword>
<organism evidence="2 3">
    <name type="scientific">Vespula maculifrons</name>
    <name type="common">Eastern yellow jacket</name>
    <name type="synonym">Wasp</name>
    <dbReference type="NCBI Taxonomy" id="7453"/>
    <lineage>
        <taxon>Eukaryota</taxon>
        <taxon>Metazoa</taxon>
        <taxon>Ecdysozoa</taxon>
        <taxon>Arthropoda</taxon>
        <taxon>Hexapoda</taxon>
        <taxon>Insecta</taxon>
        <taxon>Pterygota</taxon>
        <taxon>Neoptera</taxon>
        <taxon>Endopterygota</taxon>
        <taxon>Hymenoptera</taxon>
        <taxon>Apocrita</taxon>
        <taxon>Aculeata</taxon>
        <taxon>Vespoidea</taxon>
        <taxon>Vespidae</taxon>
        <taxon>Vespinae</taxon>
        <taxon>Vespula</taxon>
    </lineage>
</organism>
<name>A0ABD2CUF9_VESMC</name>
<feature type="transmembrane region" description="Helical" evidence="1">
    <location>
        <begin position="14"/>
        <end position="31"/>
    </location>
</feature>
<sequence>MVAIVRQNGSAQSVLLPVVFMQFALQLRALVLDTWTREKKRVYPQIGIRYRDVIAPSNSFLENLPLSPIPEHSRAVWPTSEVEYTLGEESRMKVEGTGIESGKTRGWLNALDRPMHANAHLTDLQALSFTTPEPVDLSALRLSN</sequence>
<dbReference type="EMBL" id="JAYRBN010000031">
    <property type="protein sequence ID" value="KAL2748399.1"/>
    <property type="molecule type" value="Genomic_DNA"/>
</dbReference>
<proteinExistence type="predicted"/>
<keyword evidence="1" id="KW-1133">Transmembrane helix</keyword>
<dbReference type="AlphaFoldDB" id="A0ABD2CUF9"/>
<keyword evidence="3" id="KW-1185">Reference proteome</keyword>
<dbReference type="Proteomes" id="UP001607303">
    <property type="component" value="Unassembled WGS sequence"/>
</dbReference>
<reference evidence="2 3" key="1">
    <citation type="journal article" date="2024" name="Ann. Entomol. Soc. Am.">
        <title>Genomic analyses of the southern and eastern yellowjacket wasps (Hymenoptera: Vespidae) reveal evolutionary signatures of social life.</title>
        <authorList>
            <person name="Catto M.A."/>
            <person name="Caine P.B."/>
            <person name="Orr S.E."/>
            <person name="Hunt B.G."/>
            <person name="Goodisman M.A.D."/>
        </authorList>
    </citation>
    <scope>NUCLEOTIDE SEQUENCE [LARGE SCALE GENOMIC DNA]</scope>
    <source>
        <strain evidence="2">232</strain>
        <tissue evidence="2">Head and thorax</tissue>
    </source>
</reference>
<accession>A0ABD2CUF9</accession>
<gene>
    <name evidence="2" type="ORF">V1477_003042</name>
</gene>
<evidence type="ECO:0000256" key="1">
    <source>
        <dbReference type="SAM" id="Phobius"/>
    </source>
</evidence>
<evidence type="ECO:0000313" key="2">
    <source>
        <dbReference type="EMBL" id="KAL2748399.1"/>
    </source>
</evidence>
<keyword evidence="1" id="KW-0472">Membrane</keyword>
<protein>
    <submittedName>
        <fullName evidence="2">Uncharacterized protein</fullName>
    </submittedName>
</protein>
<evidence type="ECO:0000313" key="3">
    <source>
        <dbReference type="Proteomes" id="UP001607303"/>
    </source>
</evidence>